<dbReference type="Proteomes" id="UP000827092">
    <property type="component" value="Unassembled WGS sequence"/>
</dbReference>
<name>A0AAV6W170_9ARAC</name>
<keyword evidence="2" id="KW-1185">Reference proteome</keyword>
<reference evidence="1 2" key="1">
    <citation type="journal article" date="2022" name="Nat. Ecol. Evol.">
        <title>A masculinizing supergene underlies an exaggerated male reproductive morph in a spider.</title>
        <authorList>
            <person name="Hendrickx F."/>
            <person name="De Corte Z."/>
            <person name="Sonet G."/>
            <person name="Van Belleghem S.M."/>
            <person name="Kostlbacher S."/>
            <person name="Vangestel C."/>
        </authorList>
    </citation>
    <scope>NUCLEOTIDE SEQUENCE [LARGE SCALE GENOMIC DNA]</scope>
    <source>
        <strain evidence="1">W744_W776</strain>
    </source>
</reference>
<accession>A0AAV6W170</accession>
<dbReference type="InterPro" id="IPR008551">
    <property type="entry name" value="TANGO2"/>
</dbReference>
<evidence type="ECO:0000313" key="2">
    <source>
        <dbReference type="Proteomes" id="UP000827092"/>
    </source>
</evidence>
<dbReference type="PANTHER" id="PTHR17985">
    <property type="entry name" value="SER/THR-RICH PROTEIN T10 IN DGCR REGION"/>
    <property type="match status" value="1"/>
</dbReference>
<dbReference type="Pfam" id="PF05742">
    <property type="entry name" value="TANGO2"/>
    <property type="match status" value="1"/>
</dbReference>
<dbReference type="GO" id="GO:0007030">
    <property type="term" value="P:Golgi organization"/>
    <property type="evidence" value="ECO:0007669"/>
    <property type="project" value="TreeGrafter"/>
</dbReference>
<dbReference type="EMBL" id="JAFNEN010000003">
    <property type="protein sequence ID" value="KAG8201695.1"/>
    <property type="molecule type" value="Genomic_DNA"/>
</dbReference>
<dbReference type="AlphaFoldDB" id="A0AAV6W170"/>
<gene>
    <name evidence="1" type="ORF">JTE90_012759</name>
</gene>
<proteinExistence type="predicted"/>
<evidence type="ECO:0000313" key="1">
    <source>
        <dbReference type="EMBL" id="KAG8201695.1"/>
    </source>
</evidence>
<comment type="caution">
    <text evidence="1">The sequence shown here is derived from an EMBL/GenBank/DDBJ whole genome shotgun (WGS) entry which is preliminary data.</text>
</comment>
<organism evidence="1 2">
    <name type="scientific">Oedothorax gibbosus</name>
    <dbReference type="NCBI Taxonomy" id="931172"/>
    <lineage>
        <taxon>Eukaryota</taxon>
        <taxon>Metazoa</taxon>
        <taxon>Ecdysozoa</taxon>
        <taxon>Arthropoda</taxon>
        <taxon>Chelicerata</taxon>
        <taxon>Arachnida</taxon>
        <taxon>Araneae</taxon>
        <taxon>Araneomorphae</taxon>
        <taxon>Entelegynae</taxon>
        <taxon>Araneoidea</taxon>
        <taxon>Linyphiidae</taxon>
        <taxon>Erigoninae</taxon>
        <taxon>Oedothorax</taxon>
    </lineage>
</organism>
<sequence length="295" mass="33426">MCMLFLYINPNAGPDGFYLILANTRDEFFYRPSRVSHFWEQNPSIVGGMDFEEGKQGGTWLAMNASGQVASLLNLMQPISDIDGTKRDRGFLAVNYLESGMEGAEYLQRLRKEADLYNGFLLVTVDVKPMIGDVTASYYTNVGDEGPIILKEGVHVFGNSSPSNPWKKVEAAKAMFEDVVSRDLNSLSKDELISDIFSVLRNDTMYYPDEQLDKDTDGRPEEYVKQLSAIYIKPEIDQSMYGSRTHTVILIDGHGQVDYVERTMKEPIDVTTAIHWITTRMQFTIHDTTRISSRL</sequence>
<protein>
    <recommendedName>
        <fullName evidence="3">Transport and Golgi organization protein 2 homolog</fullName>
    </recommendedName>
</protein>
<dbReference type="GO" id="GO:0009306">
    <property type="term" value="P:protein secretion"/>
    <property type="evidence" value="ECO:0007669"/>
    <property type="project" value="TreeGrafter"/>
</dbReference>
<evidence type="ECO:0008006" key="3">
    <source>
        <dbReference type="Google" id="ProtNLM"/>
    </source>
</evidence>
<dbReference type="PANTHER" id="PTHR17985:SF8">
    <property type="entry name" value="TRANSPORT AND GOLGI ORGANIZATION PROTEIN 2 HOMOLOG"/>
    <property type="match status" value="1"/>
</dbReference>
<dbReference type="GO" id="GO:0005794">
    <property type="term" value="C:Golgi apparatus"/>
    <property type="evidence" value="ECO:0007669"/>
    <property type="project" value="TreeGrafter"/>
</dbReference>